<dbReference type="RefSeq" id="WP_187718281.1">
    <property type="nucleotide sequence ID" value="NZ_JACTAH010000002.1"/>
</dbReference>
<accession>A0ABR9BAR6</accession>
<keyword evidence="2" id="KW-1185">Reference proteome</keyword>
<organism evidence="1 2">
    <name type="scientific">Thauera sedimentorum</name>
    <dbReference type="NCBI Taxonomy" id="2767595"/>
    <lineage>
        <taxon>Bacteria</taxon>
        <taxon>Pseudomonadati</taxon>
        <taxon>Pseudomonadota</taxon>
        <taxon>Betaproteobacteria</taxon>
        <taxon>Rhodocyclales</taxon>
        <taxon>Zoogloeaceae</taxon>
        <taxon>Thauera</taxon>
    </lineage>
</organism>
<evidence type="ECO:0000313" key="2">
    <source>
        <dbReference type="Proteomes" id="UP000603602"/>
    </source>
</evidence>
<dbReference type="EMBL" id="JACYTO010000002">
    <property type="protein sequence ID" value="MBD8503444.1"/>
    <property type="molecule type" value="Genomic_DNA"/>
</dbReference>
<proteinExistence type="predicted"/>
<reference evidence="2" key="1">
    <citation type="submission" date="2023-07" db="EMBL/GenBank/DDBJ databases">
        <title>Thauera sp. CAU 1555 isolated from sand of Yaerae Beach.</title>
        <authorList>
            <person name="Kim W."/>
        </authorList>
    </citation>
    <scope>NUCLEOTIDE SEQUENCE [LARGE SCALE GENOMIC DNA]</scope>
    <source>
        <strain evidence="2">CAU 1555</strain>
    </source>
</reference>
<name>A0ABR9BAR6_9RHOO</name>
<protein>
    <submittedName>
        <fullName evidence="1">Uncharacterized protein</fullName>
    </submittedName>
</protein>
<gene>
    <name evidence="1" type="ORF">IFO67_11170</name>
</gene>
<comment type="caution">
    <text evidence="1">The sequence shown here is derived from an EMBL/GenBank/DDBJ whole genome shotgun (WGS) entry which is preliminary data.</text>
</comment>
<sequence>MLQAALLGLIDEACTEILTLTEEVDEAAFFRSRLTHAETVKRLKAIAQAAGELPDSARSTIAEIDWARWQELGRELAAGSAGPLTVWVAVRELAPLTLNWLRVYRQSQPDLFRLNP</sequence>
<dbReference type="Proteomes" id="UP000603602">
    <property type="component" value="Unassembled WGS sequence"/>
</dbReference>
<evidence type="ECO:0000313" key="1">
    <source>
        <dbReference type="EMBL" id="MBD8503444.1"/>
    </source>
</evidence>